<evidence type="ECO:0000313" key="18">
    <source>
        <dbReference type="Proteomes" id="UP000660262"/>
    </source>
</evidence>
<evidence type="ECO:0000256" key="13">
    <source>
        <dbReference type="ARBA" id="ARBA00023180"/>
    </source>
</evidence>
<dbReference type="PROSITE" id="PS51471">
    <property type="entry name" value="FE2OG_OXY"/>
    <property type="match status" value="1"/>
</dbReference>
<dbReference type="InterPro" id="IPR044862">
    <property type="entry name" value="Pro_4_hyd_alph_FE2OG_OXY"/>
</dbReference>
<keyword evidence="18" id="KW-1185">Reference proteome</keyword>
<evidence type="ECO:0000313" key="17">
    <source>
        <dbReference type="EMBL" id="GHP04986.1"/>
    </source>
</evidence>
<comment type="catalytic activity">
    <reaction evidence="14">
        <text>L-prolyl-[collagen] + 2-oxoglutarate + O2 = trans-4-hydroxy-L-prolyl-[collagen] + succinate + CO2</text>
        <dbReference type="Rhea" id="RHEA:18945"/>
        <dbReference type="Rhea" id="RHEA-COMP:11676"/>
        <dbReference type="Rhea" id="RHEA-COMP:11680"/>
        <dbReference type="ChEBI" id="CHEBI:15379"/>
        <dbReference type="ChEBI" id="CHEBI:16526"/>
        <dbReference type="ChEBI" id="CHEBI:16810"/>
        <dbReference type="ChEBI" id="CHEBI:30031"/>
        <dbReference type="ChEBI" id="CHEBI:50342"/>
        <dbReference type="ChEBI" id="CHEBI:61965"/>
        <dbReference type="EC" id="1.14.11.2"/>
    </reaction>
</comment>
<evidence type="ECO:0000256" key="1">
    <source>
        <dbReference type="ARBA" id="ARBA00001961"/>
    </source>
</evidence>
<dbReference type="EC" id="1.14.11.2" evidence="4"/>
<evidence type="ECO:0000256" key="9">
    <source>
        <dbReference type="ARBA" id="ARBA00022989"/>
    </source>
</evidence>
<keyword evidence="15" id="KW-0732">Signal</keyword>
<dbReference type="Pfam" id="PF13640">
    <property type="entry name" value="2OG-FeII_Oxy_3"/>
    <property type="match status" value="1"/>
</dbReference>
<evidence type="ECO:0000256" key="6">
    <source>
        <dbReference type="ARBA" id="ARBA00022723"/>
    </source>
</evidence>
<evidence type="ECO:0000256" key="8">
    <source>
        <dbReference type="ARBA" id="ARBA00022968"/>
    </source>
</evidence>
<keyword evidence="5" id="KW-0812">Transmembrane</keyword>
<evidence type="ECO:0000256" key="12">
    <source>
        <dbReference type="ARBA" id="ARBA00023136"/>
    </source>
</evidence>
<evidence type="ECO:0000256" key="10">
    <source>
        <dbReference type="ARBA" id="ARBA00023002"/>
    </source>
</evidence>
<keyword evidence="11" id="KW-0408">Iron</keyword>
<dbReference type="InterPro" id="IPR005123">
    <property type="entry name" value="Oxoglu/Fe-dep_dioxygenase_dom"/>
</dbReference>
<accession>A0A830HC96</accession>
<evidence type="ECO:0000256" key="14">
    <source>
        <dbReference type="ARBA" id="ARBA00049169"/>
    </source>
</evidence>
<comment type="subcellular location">
    <subcellularLocation>
        <location evidence="2">Endoplasmic reticulum membrane</location>
        <topology evidence="2">Single-pass type II membrane protein</topology>
    </subcellularLocation>
</comment>
<keyword evidence="7" id="KW-0223">Dioxygenase</keyword>
<dbReference type="FunFam" id="2.60.120.620:FF:000002">
    <property type="entry name" value="Prolyl 4-hydroxylase 4"/>
    <property type="match status" value="1"/>
</dbReference>
<dbReference type="GO" id="GO:0031418">
    <property type="term" value="F:L-ascorbic acid binding"/>
    <property type="evidence" value="ECO:0007669"/>
    <property type="project" value="InterPro"/>
</dbReference>
<feature type="signal peptide" evidence="15">
    <location>
        <begin position="1"/>
        <end position="22"/>
    </location>
</feature>
<organism evidence="17 18">
    <name type="scientific">Pycnococcus provasolii</name>
    <dbReference type="NCBI Taxonomy" id="41880"/>
    <lineage>
        <taxon>Eukaryota</taxon>
        <taxon>Viridiplantae</taxon>
        <taxon>Chlorophyta</taxon>
        <taxon>Pseudoscourfieldiophyceae</taxon>
        <taxon>Pseudoscourfieldiales</taxon>
        <taxon>Pycnococcaceae</taxon>
        <taxon>Pycnococcus</taxon>
    </lineage>
</organism>
<gene>
    <name evidence="17" type="ORF">PPROV_000373800</name>
</gene>
<evidence type="ECO:0000256" key="11">
    <source>
        <dbReference type="ARBA" id="ARBA00023004"/>
    </source>
</evidence>
<evidence type="ECO:0000256" key="3">
    <source>
        <dbReference type="ARBA" id="ARBA00006511"/>
    </source>
</evidence>
<comment type="caution">
    <text evidence="17">The sequence shown here is derived from an EMBL/GenBank/DDBJ whole genome shotgun (WGS) entry which is preliminary data.</text>
</comment>
<dbReference type="GO" id="GO:0005789">
    <property type="term" value="C:endoplasmic reticulum membrane"/>
    <property type="evidence" value="ECO:0007669"/>
    <property type="project" value="UniProtKB-SubCell"/>
</dbReference>
<evidence type="ECO:0000256" key="5">
    <source>
        <dbReference type="ARBA" id="ARBA00022692"/>
    </source>
</evidence>
<keyword evidence="8" id="KW-0735">Signal-anchor</keyword>
<evidence type="ECO:0000259" key="16">
    <source>
        <dbReference type="PROSITE" id="PS51471"/>
    </source>
</evidence>
<evidence type="ECO:0000256" key="4">
    <source>
        <dbReference type="ARBA" id="ARBA00012269"/>
    </source>
</evidence>
<dbReference type="GO" id="GO:0004656">
    <property type="term" value="F:procollagen-proline 4-dioxygenase activity"/>
    <property type="evidence" value="ECO:0007669"/>
    <property type="project" value="UniProtKB-EC"/>
</dbReference>
<comment type="similarity">
    <text evidence="3">Belongs to the P4HA family.</text>
</comment>
<dbReference type="InterPro" id="IPR006620">
    <property type="entry name" value="Pro_4_hyd_alph"/>
</dbReference>
<keyword evidence="9" id="KW-1133">Transmembrane helix</keyword>
<dbReference type="GO" id="GO:0005506">
    <property type="term" value="F:iron ion binding"/>
    <property type="evidence" value="ECO:0007669"/>
    <property type="project" value="InterPro"/>
</dbReference>
<evidence type="ECO:0000256" key="2">
    <source>
        <dbReference type="ARBA" id="ARBA00004648"/>
    </source>
</evidence>
<dbReference type="InterPro" id="IPR045054">
    <property type="entry name" value="P4HA-like"/>
</dbReference>
<feature type="chain" id="PRO_5032446323" description="procollagen-proline 4-dioxygenase" evidence="15">
    <location>
        <begin position="23"/>
        <end position="375"/>
    </location>
</feature>
<keyword evidence="12" id="KW-0472">Membrane</keyword>
<feature type="domain" description="Fe2OG dioxygenase" evidence="16">
    <location>
        <begin position="175"/>
        <end position="304"/>
    </location>
</feature>
<dbReference type="PANTHER" id="PTHR10869:SF238">
    <property type="entry name" value="PROLYL 4-HYDROXYLASE 6-RELATED"/>
    <property type="match status" value="1"/>
</dbReference>
<evidence type="ECO:0000256" key="15">
    <source>
        <dbReference type="SAM" id="SignalP"/>
    </source>
</evidence>
<keyword evidence="13" id="KW-0325">Glycoprotein</keyword>
<dbReference type="OrthoDB" id="420380at2759"/>
<dbReference type="Proteomes" id="UP000660262">
    <property type="component" value="Unassembled WGS sequence"/>
</dbReference>
<reference evidence="17" key="1">
    <citation type="submission" date="2020-10" db="EMBL/GenBank/DDBJ databases">
        <title>Unveiling of a novel bifunctional photoreceptor, Dualchrome1, isolated from a cosmopolitan green alga.</title>
        <authorList>
            <person name="Suzuki S."/>
            <person name="Kawachi M."/>
        </authorList>
    </citation>
    <scope>NUCLEOTIDE SEQUENCE</scope>
    <source>
        <strain evidence="17">NIES 2893</strain>
    </source>
</reference>
<evidence type="ECO:0000256" key="7">
    <source>
        <dbReference type="ARBA" id="ARBA00022964"/>
    </source>
</evidence>
<keyword evidence="6" id="KW-0479">Metal-binding</keyword>
<comment type="cofactor">
    <cofactor evidence="1">
        <name>L-ascorbate</name>
        <dbReference type="ChEBI" id="CHEBI:38290"/>
    </cofactor>
</comment>
<dbReference type="Gene3D" id="2.60.120.620">
    <property type="entry name" value="q2cbj1_9rhob like domain"/>
    <property type="match status" value="1"/>
</dbReference>
<dbReference type="AlphaFoldDB" id="A0A830HC96"/>
<dbReference type="PANTHER" id="PTHR10869">
    <property type="entry name" value="PROLYL 4-HYDROXYLASE ALPHA SUBUNIT"/>
    <property type="match status" value="1"/>
</dbReference>
<dbReference type="EMBL" id="BNJQ01000009">
    <property type="protein sequence ID" value="GHP04986.1"/>
    <property type="molecule type" value="Genomic_DNA"/>
</dbReference>
<protein>
    <recommendedName>
        <fullName evidence="4">procollagen-proline 4-dioxygenase</fullName>
        <ecNumber evidence="4">1.14.11.2</ecNumber>
    </recommendedName>
</protein>
<keyword evidence="10" id="KW-0560">Oxidoreductase</keyword>
<proteinExistence type="inferred from homology"/>
<sequence>MMASQPALWCVLLVVLGGGNNGSGGLRANSKSFRQQRPYSFVPLASAFVPRASTQEERLIGWKGETYDSSAGREIRPDEADARAMAQRGAYAELLSWYPRSYHYHKFMTPEECDHLIKIAEPSMQRSSVIDSVTGKVKLDPIRTSYQTFLRRGSDETVTLIEERLARFAMIPAYHGEDMQILRYQNGQKYDAHHDVAELNTNSGKELAAEGGMRAATALLYLSDVEEGGETVFPLTEWPKGDPRKHAEKWSKCGAQGVAVKPRKGDMLLFWSLDFEAKIDTYSMHAGCPVLKGTKWTATKWIHQKPFHWTPPKMYADAPKGCDDKTIECKMWAVSGECEKNPTFMVGDKERPGSCLWACKRCDIAGVEVVEEDRR</sequence>
<dbReference type="SMART" id="SM00702">
    <property type="entry name" value="P4Hc"/>
    <property type="match status" value="1"/>
</dbReference>
<name>A0A830HC96_9CHLO</name>